<dbReference type="InterPro" id="IPR031100">
    <property type="entry name" value="LOG_fam"/>
</dbReference>
<comment type="catalytic activity">
    <reaction evidence="1">
        <text>AMP + H2O = D-ribose 5-phosphate + adenine</text>
        <dbReference type="Rhea" id="RHEA:20129"/>
        <dbReference type="ChEBI" id="CHEBI:15377"/>
        <dbReference type="ChEBI" id="CHEBI:16708"/>
        <dbReference type="ChEBI" id="CHEBI:78346"/>
        <dbReference type="ChEBI" id="CHEBI:456215"/>
        <dbReference type="EC" id="3.2.2.4"/>
    </reaction>
</comment>
<dbReference type="EMBL" id="WIXJ01000001">
    <property type="protein sequence ID" value="MQY50212.1"/>
    <property type="molecule type" value="Genomic_DNA"/>
</dbReference>
<gene>
    <name evidence="4" type="ORF">GHK24_00235</name>
</gene>
<dbReference type="InterPro" id="IPR005269">
    <property type="entry name" value="LOG"/>
</dbReference>
<evidence type="ECO:0000256" key="1">
    <source>
        <dbReference type="ARBA" id="ARBA00000274"/>
    </source>
</evidence>
<dbReference type="SUPFAM" id="SSF102405">
    <property type="entry name" value="MCP/YpsA-like"/>
    <property type="match status" value="1"/>
</dbReference>
<dbReference type="PANTHER" id="PTHR31223">
    <property type="entry name" value="LOG FAMILY PROTEIN YJL055W"/>
    <property type="match status" value="1"/>
</dbReference>
<dbReference type="GO" id="GO:0009691">
    <property type="term" value="P:cytokinin biosynthetic process"/>
    <property type="evidence" value="ECO:0007669"/>
    <property type="project" value="UniProtKB-UniRule"/>
</dbReference>
<comment type="caution">
    <text evidence="4">The sequence shown here is derived from an EMBL/GenBank/DDBJ whole genome shotgun (WGS) entry which is preliminary data.</text>
</comment>
<dbReference type="Proteomes" id="UP000480275">
    <property type="component" value="Unassembled WGS sequence"/>
</dbReference>
<sequence length="196" mass="20939">MNDKVSAVAVFCGSSSGTQAIYDEKARETGRLLAERGIRLVYGGGRVGLMGAVADAALAAGGEVVGVMPEALVEREIAHKSLSHLHVVGSMHERKALMAELSDAFVALPGGAGTLEELFEQWTWAQLGVHAKPCGLLNVAGYFDPLLAMAQHMSGEGFMRREYLDMLVVAQTPAEILHGFAHYVAPAKKWREVPAP</sequence>
<proteinExistence type="inferred from homology"/>
<comment type="similarity">
    <text evidence="2 3">Belongs to the LOG family.</text>
</comment>
<organism evidence="4 5">
    <name type="scientific">Rhodocyclus tenuis</name>
    <name type="common">Rhodospirillum tenue</name>
    <dbReference type="NCBI Taxonomy" id="1066"/>
    <lineage>
        <taxon>Bacteria</taxon>
        <taxon>Pseudomonadati</taxon>
        <taxon>Pseudomonadota</taxon>
        <taxon>Betaproteobacteria</taxon>
        <taxon>Rhodocyclales</taxon>
        <taxon>Rhodocyclaceae</taxon>
        <taxon>Rhodocyclus</taxon>
    </lineage>
</organism>
<evidence type="ECO:0000256" key="2">
    <source>
        <dbReference type="ARBA" id="ARBA00006763"/>
    </source>
</evidence>
<dbReference type="Pfam" id="PF03641">
    <property type="entry name" value="Lysine_decarbox"/>
    <property type="match status" value="1"/>
</dbReference>
<dbReference type="AlphaFoldDB" id="A0A6L5JTQ3"/>
<dbReference type="GO" id="GO:0005829">
    <property type="term" value="C:cytosol"/>
    <property type="evidence" value="ECO:0007669"/>
    <property type="project" value="TreeGrafter"/>
</dbReference>
<dbReference type="OrthoDB" id="9801098at2"/>
<evidence type="ECO:0000313" key="4">
    <source>
        <dbReference type="EMBL" id="MQY50212.1"/>
    </source>
</evidence>
<name>A0A6L5JTQ3_RHOTE</name>
<accession>A0A6L5JTQ3</accession>
<reference evidence="4 5" key="1">
    <citation type="submission" date="2019-10" db="EMBL/GenBank/DDBJ databases">
        <title>Whole-genome sequence of the purple nonsulfur photosynthetic bacterium Rhodocyclus tenuis.</title>
        <authorList>
            <person name="Kyndt J.A."/>
            <person name="Meyer T.E."/>
        </authorList>
    </citation>
    <scope>NUCLEOTIDE SEQUENCE [LARGE SCALE GENOMIC DNA]</scope>
    <source>
        <strain evidence="4 5">DSM 110</strain>
    </source>
</reference>
<evidence type="ECO:0000313" key="5">
    <source>
        <dbReference type="Proteomes" id="UP000480275"/>
    </source>
</evidence>
<dbReference type="GO" id="GO:0008714">
    <property type="term" value="F:AMP nucleosidase activity"/>
    <property type="evidence" value="ECO:0007669"/>
    <property type="project" value="UniProtKB-EC"/>
</dbReference>
<dbReference type="EC" id="3.2.2.n1" evidence="3"/>
<protein>
    <recommendedName>
        <fullName evidence="3">Cytokinin riboside 5'-monophosphate phosphoribohydrolase</fullName>
        <ecNumber evidence="3">3.2.2.n1</ecNumber>
    </recommendedName>
</protein>
<dbReference type="Gene3D" id="3.40.50.450">
    <property type="match status" value="1"/>
</dbReference>
<evidence type="ECO:0000256" key="3">
    <source>
        <dbReference type="RuleBase" id="RU363015"/>
    </source>
</evidence>
<dbReference type="PANTHER" id="PTHR31223:SF70">
    <property type="entry name" value="LOG FAMILY PROTEIN YJL055W"/>
    <property type="match status" value="1"/>
</dbReference>
<dbReference type="NCBIfam" id="TIGR00730">
    <property type="entry name" value="Rossman fold protein, TIGR00730 family"/>
    <property type="match status" value="1"/>
</dbReference>
<keyword evidence="3" id="KW-0378">Hydrolase</keyword>
<keyword evidence="3" id="KW-0203">Cytokinin biosynthesis</keyword>